<keyword evidence="3" id="KW-1185">Reference proteome</keyword>
<sequence>MRLYHSPNSPYVRKVMVSAHELGLADRIALVASAPAPVAPDAALMTLAPLSRIPVLLDSGQVLQDSGVIVDYLASLRPGQGLVPAGGEARWAALSLQALADGATEAAQLVRYETVARPAPLRWREWEEGHRAKLNAAIEAFERAAPTLAWDIGGISVACLLGYLDFRFPDLDWRARAPAAAAWFAQQDARPSMRATAHPGQS</sequence>
<organism evidence="2 3">
    <name type="scientific">Pelagibacterium lacus</name>
    <dbReference type="NCBI Taxonomy" id="2282655"/>
    <lineage>
        <taxon>Bacteria</taxon>
        <taxon>Pseudomonadati</taxon>
        <taxon>Pseudomonadota</taxon>
        <taxon>Alphaproteobacteria</taxon>
        <taxon>Hyphomicrobiales</taxon>
        <taxon>Devosiaceae</taxon>
        <taxon>Pelagibacterium</taxon>
    </lineage>
</organism>
<dbReference type="SUPFAM" id="SSF47616">
    <property type="entry name" value="GST C-terminal domain-like"/>
    <property type="match status" value="1"/>
</dbReference>
<dbReference type="AlphaFoldDB" id="A0A369W762"/>
<dbReference type="PROSITE" id="PS50404">
    <property type="entry name" value="GST_NTER"/>
    <property type="match status" value="1"/>
</dbReference>
<gene>
    <name evidence="2" type="ORF">DVH29_00875</name>
</gene>
<reference evidence="3" key="1">
    <citation type="submission" date="2018-07" db="EMBL/GenBank/DDBJ databases">
        <authorList>
            <person name="Liu B.-T."/>
            <person name="Du Z."/>
        </authorList>
    </citation>
    <scope>NUCLEOTIDE SEQUENCE [LARGE SCALE GENOMIC DNA]</scope>
    <source>
        <strain evidence="3">XYN52</strain>
    </source>
</reference>
<dbReference type="InterPro" id="IPR036249">
    <property type="entry name" value="Thioredoxin-like_sf"/>
</dbReference>
<dbReference type="OrthoDB" id="9795329at2"/>
<evidence type="ECO:0000313" key="3">
    <source>
        <dbReference type="Proteomes" id="UP000253759"/>
    </source>
</evidence>
<dbReference type="RefSeq" id="WP_114644256.1">
    <property type="nucleotide sequence ID" value="NZ_QQNH01000001.1"/>
</dbReference>
<protein>
    <submittedName>
        <fullName evidence="2">Glutathione S-transferase</fullName>
    </submittedName>
</protein>
<dbReference type="InterPro" id="IPR004045">
    <property type="entry name" value="Glutathione_S-Trfase_N"/>
</dbReference>
<evidence type="ECO:0000313" key="2">
    <source>
        <dbReference type="EMBL" id="RDE10536.1"/>
    </source>
</evidence>
<dbReference type="Proteomes" id="UP000253759">
    <property type="component" value="Unassembled WGS sequence"/>
</dbReference>
<dbReference type="Gene3D" id="1.20.1050.10">
    <property type="match status" value="1"/>
</dbReference>
<dbReference type="EMBL" id="QQNH01000001">
    <property type="protein sequence ID" value="RDE10536.1"/>
    <property type="molecule type" value="Genomic_DNA"/>
</dbReference>
<name>A0A369W762_9HYPH</name>
<feature type="domain" description="GST N-terminal" evidence="1">
    <location>
        <begin position="1"/>
        <end position="81"/>
    </location>
</feature>
<dbReference type="GO" id="GO:0016740">
    <property type="term" value="F:transferase activity"/>
    <property type="evidence" value="ECO:0007669"/>
    <property type="project" value="UniProtKB-KW"/>
</dbReference>
<evidence type="ECO:0000259" key="1">
    <source>
        <dbReference type="PROSITE" id="PS50404"/>
    </source>
</evidence>
<dbReference type="Pfam" id="PF13409">
    <property type="entry name" value="GST_N_2"/>
    <property type="match status" value="1"/>
</dbReference>
<keyword evidence="2" id="KW-0808">Transferase</keyword>
<comment type="caution">
    <text evidence="2">The sequence shown here is derived from an EMBL/GenBank/DDBJ whole genome shotgun (WGS) entry which is preliminary data.</text>
</comment>
<proteinExistence type="predicted"/>
<dbReference type="SUPFAM" id="SSF52833">
    <property type="entry name" value="Thioredoxin-like"/>
    <property type="match status" value="1"/>
</dbReference>
<dbReference type="Gene3D" id="3.40.30.10">
    <property type="entry name" value="Glutaredoxin"/>
    <property type="match status" value="1"/>
</dbReference>
<dbReference type="InterPro" id="IPR036282">
    <property type="entry name" value="Glutathione-S-Trfase_C_sf"/>
</dbReference>
<accession>A0A369W762</accession>